<protein>
    <recommendedName>
        <fullName evidence="4">PID domain-containing protein</fullName>
    </recommendedName>
</protein>
<feature type="compositionally biased region" description="Basic and acidic residues" evidence="1">
    <location>
        <begin position="130"/>
        <end position="149"/>
    </location>
</feature>
<feature type="compositionally biased region" description="Gly residues" evidence="1">
    <location>
        <begin position="363"/>
        <end position="374"/>
    </location>
</feature>
<sequence length="374" mass="41462">MPDITSDKPNAGHFTFATADQDPPTSSVTSDVMESNDSGSDINQLSERLSQLPERDNDSRTADGDNNSVTSEQFETGSEHSQTGSERSQTGSQQSQTGLENSRAGSPLPECGSTPDHEDQEENTVDSSSDESRRERDNGVAPHENIDKHSKSKNPFKLLRRLTMMKAEKKGKESETETDGKSKLSKFDRILVEVKVDSLPQVFVTKYLGYKPCHGLWGIKHTQRPVDELIAEVSSLNPEDGEDLPLVQLRVSLSGIHTREHSANTCKSRRIGKELIPIEFISYGVQDLRHTRVFSFILVREMSSKSRNLECHVYVCDSTANCRRLSLSVALAFKEYSKNLDGKPYKFQVDLRSGEETVEGSDQDGGAGGEDFEA</sequence>
<comment type="caution">
    <text evidence="2">The sequence shown here is derived from an EMBL/GenBank/DDBJ whole genome shotgun (WGS) entry which is preliminary data.</text>
</comment>
<feature type="compositionally biased region" description="Polar residues" evidence="1">
    <location>
        <begin position="23"/>
        <end position="49"/>
    </location>
</feature>
<reference evidence="2" key="1">
    <citation type="journal article" date="2023" name="Mol. Biol. Evol.">
        <title>Third-Generation Sequencing Reveals the Adaptive Role of the Epigenome in Three Deep-Sea Polychaetes.</title>
        <authorList>
            <person name="Perez M."/>
            <person name="Aroh O."/>
            <person name="Sun Y."/>
            <person name="Lan Y."/>
            <person name="Juniper S.K."/>
            <person name="Young C.R."/>
            <person name="Angers B."/>
            <person name="Qian P.Y."/>
        </authorList>
    </citation>
    <scope>NUCLEOTIDE SEQUENCE</scope>
    <source>
        <strain evidence="2">P08H-3</strain>
    </source>
</reference>
<name>A0AAD9MRS8_9ANNE</name>
<dbReference type="PANTHER" id="PTHR11232:SF57">
    <property type="entry name" value="RE46159P"/>
    <property type="match status" value="1"/>
</dbReference>
<keyword evidence="3" id="KW-1185">Reference proteome</keyword>
<dbReference type="AlphaFoldDB" id="A0AAD9MRS8"/>
<evidence type="ECO:0000313" key="2">
    <source>
        <dbReference type="EMBL" id="KAK2143392.1"/>
    </source>
</evidence>
<feature type="compositionally biased region" description="Low complexity" evidence="1">
    <location>
        <begin position="81"/>
        <end position="98"/>
    </location>
</feature>
<organism evidence="2 3">
    <name type="scientific">Paralvinella palmiformis</name>
    <dbReference type="NCBI Taxonomy" id="53620"/>
    <lineage>
        <taxon>Eukaryota</taxon>
        <taxon>Metazoa</taxon>
        <taxon>Spiralia</taxon>
        <taxon>Lophotrochozoa</taxon>
        <taxon>Annelida</taxon>
        <taxon>Polychaeta</taxon>
        <taxon>Sedentaria</taxon>
        <taxon>Canalipalpata</taxon>
        <taxon>Terebellida</taxon>
        <taxon>Terebelliformia</taxon>
        <taxon>Alvinellidae</taxon>
        <taxon>Paralvinella</taxon>
    </lineage>
</organism>
<dbReference type="EMBL" id="JAODUP010000845">
    <property type="protein sequence ID" value="KAK2143392.1"/>
    <property type="molecule type" value="Genomic_DNA"/>
</dbReference>
<dbReference type="Gene3D" id="2.30.29.30">
    <property type="entry name" value="Pleckstrin-homology domain (PH domain)/Phosphotyrosine-binding domain (PTB)"/>
    <property type="match status" value="1"/>
</dbReference>
<feature type="region of interest" description="Disordered" evidence="1">
    <location>
        <begin position="1"/>
        <end position="159"/>
    </location>
</feature>
<dbReference type="InterPro" id="IPR051133">
    <property type="entry name" value="Adapter_Engulfment-Domain"/>
</dbReference>
<evidence type="ECO:0000313" key="3">
    <source>
        <dbReference type="Proteomes" id="UP001208570"/>
    </source>
</evidence>
<feature type="region of interest" description="Disordered" evidence="1">
    <location>
        <begin position="354"/>
        <end position="374"/>
    </location>
</feature>
<dbReference type="SUPFAM" id="SSF50729">
    <property type="entry name" value="PH domain-like"/>
    <property type="match status" value="1"/>
</dbReference>
<dbReference type="InterPro" id="IPR011993">
    <property type="entry name" value="PH-like_dom_sf"/>
</dbReference>
<gene>
    <name evidence="2" type="ORF">LSH36_845g02110</name>
</gene>
<feature type="compositionally biased region" description="Polar residues" evidence="1">
    <location>
        <begin position="64"/>
        <end position="80"/>
    </location>
</feature>
<feature type="compositionally biased region" description="Basic residues" evidence="1">
    <location>
        <begin position="150"/>
        <end position="159"/>
    </location>
</feature>
<evidence type="ECO:0000256" key="1">
    <source>
        <dbReference type="SAM" id="MobiDB-lite"/>
    </source>
</evidence>
<dbReference type="Proteomes" id="UP001208570">
    <property type="component" value="Unassembled WGS sequence"/>
</dbReference>
<evidence type="ECO:0008006" key="4">
    <source>
        <dbReference type="Google" id="ProtNLM"/>
    </source>
</evidence>
<feature type="compositionally biased region" description="Basic and acidic residues" evidence="1">
    <location>
        <begin position="53"/>
        <end position="63"/>
    </location>
</feature>
<accession>A0AAD9MRS8</accession>
<dbReference type="PANTHER" id="PTHR11232">
    <property type="entry name" value="PHOSPHOTYROSINE INTERACTION DOMAIN-CONTAINING FAMILY MEMBER"/>
    <property type="match status" value="1"/>
</dbReference>
<proteinExistence type="predicted"/>